<accession>A0ABR2Q7C4</accession>
<reference evidence="1 2" key="1">
    <citation type="journal article" date="2024" name="G3 (Bethesda)">
        <title>Genome assembly of Hibiscus sabdariffa L. provides insights into metabolisms of medicinal natural products.</title>
        <authorList>
            <person name="Kim T."/>
        </authorList>
    </citation>
    <scope>NUCLEOTIDE SEQUENCE [LARGE SCALE GENOMIC DNA]</scope>
    <source>
        <strain evidence="1">TK-2024</strain>
        <tissue evidence="1">Old leaves</tissue>
    </source>
</reference>
<evidence type="ECO:0000313" key="2">
    <source>
        <dbReference type="Proteomes" id="UP001396334"/>
    </source>
</evidence>
<sequence>MKALLESLLGQSSTSNGILGVSPTDGVICELAKRVEEESTIATLTAATTPKIKLEKEAMSAEKVFDEMLLRDEEVKVVKHMCVSLTEDYKPMEATHGLNGIDDSVQELTMSYVVETLLANGLDNKPPKVIVLSPIIGLDDPNLNLNLIDKGNLYCITDSIPDIFDPGIFLDNAMILSEWKFPEVALFKNSEHMAANIDNVFSVEILDFIMEGGMQGCIIMKSSITHSSSAYTDDHKKDISHILGPIEQFGLINSLLDQVLNDKCYSTAVICNCLIHSYGVTNYLNNQSPKQQRKGNKDSVDIILKMLRRCVNVLVHADMASRVIDNHEDSFSHHGKRAHRVTQVHRKNSSVIVQFSPIKEKFLIATGDIVIKVWDMDKVHWITTDAGDLPTMFSALIEDNVMFNVAKEAMSVFAQTSFEPMRVISHGNQLWESDVLSALAIKGNSAYLNFPEIAHELPRPTSASPKDIPALSYTKRREVKAPTVPSHDTEDSSLINNDEAFIDLPDLLLDMNLQIDELWGSESWKLAASDYAAENGLEYEEPRLMEYF</sequence>
<protein>
    <submittedName>
        <fullName evidence="1">Uncharacterized protein</fullName>
    </submittedName>
</protein>
<evidence type="ECO:0000313" key="1">
    <source>
        <dbReference type="EMBL" id="KAK8996568.1"/>
    </source>
</evidence>
<keyword evidence="2" id="KW-1185">Reference proteome</keyword>
<dbReference type="EMBL" id="JBBPBN010000044">
    <property type="protein sequence ID" value="KAK8996568.1"/>
    <property type="molecule type" value="Genomic_DNA"/>
</dbReference>
<dbReference type="Proteomes" id="UP001396334">
    <property type="component" value="Unassembled WGS sequence"/>
</dbReference>
<proteinExistence type="predicted"/>
<name>A0ABR2Q7C4_9ROSI</name>
<organism evidence="1 2">
    <name type="scientific">Hibiscus sabdariffa</name>
    <name type="common">roselle</name>
    <dbReference type="NCBI Taxonomy" id="183260"/>
    <lineage>
        <taxon>Eukaryota</taxon>
        <taxon>Viridiplantae</taxon>
        <taxon>Streptophyta</taxon>
        <taxon>Embryophyta</taxon>
        <taxon>Tracheophyta</taxon>
        <taxon>Spermatophyta</taxon>
        <taxon>Magnoliopsida</taxon>
        <taxon>eudicotyledons</taxon>
        <taxon>Gunneridae</taxon>
        <taxon>Pentapetalae</taxon>
        <taxon>rosids</taxon>
        <taxon>malvids</taxon>
        <taxon>Malvales</taxon>
        <taxon>Malvaceae</taxon>
        <taxon>Malvoideae</taxon>
        <taxon>Hibiscus</taxon>
    </lineage>
</organism>
<gene>
    <name evidence="1" type="ORF">V6N11_081838</name>
</gene>
<comment type="caution">
    <text evidence="1">The sequence shown here is derived from an EMBL/GenBank/DDBJ whole genome shotgun (WGS) entry which is preliminary data.</text>
</comment>